<reference evidence="2 3" key="1">
    <citation type="submission" date="2016-07" db="EMBL/GenBank/DDBJ databases">
        <title>Pervasive Adenine N6-methylation of Active Genes in Fungi.</title>
        <authorList>
            <consortium name="DOE Joint Genome Institute"/>
            <person name="Mondo S.J."/>
            <person name="Dannebaum R.O."/>
            <person name="Kuo R.C."/>
            <person name="Labutti K."/>
            <person name="Haridas S."/>
            <person name="Kuo A."/>
            <person name="Salamov A."/>
            <person name="Ahrendt S.R."/>
            <person name="Lipzen A."/>
            <person name="Sullivan W."/>
            <person name="Andreopoulos W.B."/>
            <person name="Clum A."/>
            <person name="Lindquist E."/>
            <person name="Daum C."/>
            <person name="Ramamoorthy G.K."/>
            <person name="Gryganskyi A."/>
            <person name="Culley D."/>
            <person name="Magnuson J.K."/>
            <person name="James T.Y."/>
            <person name="O'Malley M.A."/>
            <person name="Stajich J.E."/>
            <person name="Spatafora J.W."/>
            <person name="Visel A."/>
            <person name="Grigoriev I.V."/>
        </authorList>
    </citation>
    <scope>NUCLEOTIDE SEQUENCE [LARGE SCALE GENOMIC DNA]</scope>
    <source>
        <strain evidence="2 3">JEL800</strain>
    </source>
</reference>
<sequence length="307" mass="34048">MIENMDLFLPDAVDDFVDAHMGADETTETDEDFPLGVSWMEHLSSPVPFRHLESSASPNSPTFSLDSDYNPSKHDSKKSNKHSLLTALNQTRVSFLPHPHPQPTSIPLSSTLSPVIRQKQQPGPSELALSSTKTIYPHSSLSLQQQPTKNLQAVKDRHHHVNEKQHKNHLSVESASRDPLQALTPSVPTKRRIPSQKNTNAKSVPSQSTLGMARDEEGMFSSDDVMRGLKANIRCHLAPKPPPTFRKPPLSPHQYSEANVKRRNPSEKEMDLHSLLNPTPDDLANYGFPTASIDPHLLDIATASDLL</sequence>
<evidence type="ECO:0000256" key="1">
    <source>
        <dbReference type="SAM" id="MobiDB-lite"/>
    </source>
</evidence>
<protein>
    <submittedName>
        <fullName evidence="2">Uncharacterized protein</fullName>
    </submittedName>
</protein>
<accession>A0A1Y2D0P1</accession>
<evidence type="ECO:0000313" key="2">
    <source>
        <dbReference type="EMBL" id="ORY52842.1"/>
    </source>
</evidence>
<organism evidence="2 3">
    <name type="scientific">Rhizoclosmatium globosum</name>
    <dbReference type="NCBI Taxonomy" id="329046"/>
    <lineage>
        <taxon>Eukaryota</taxon>
        <taxon>Fungi</taxon>
        <taxon>Fungi incertae sedis</taxon>
        <taxon>Chytridiomycota</taxon>
        <taxon>Chytridiomycota incertae sedis</taxon>
        <taxon>Chytridiomycetes</taxon>
        <taxon>Chytridiales</taxon>
        <taxon>Chytriomycetaceae</taxon>
        <taxon>Rhizoclosmatium</taxon>
    </lineage>
</organism>
<dbReference type="OrthoDB" id="10609000at2759"/>
<feature type="compositionally biased region" description="Polar residues" evidence="1">
    <location>
        <begin position="195"/>
        <end position="210"/>
    </location>
</feature>
<evidence type="ECO:0000313" key="3">
    <source>
        <dbReference type="Proteomes" id="UP000193642"/>
    </source>
</evidence>
<dbReference type="AlphaFoldDB" id="A0A1Y2D0P1"/>
<name>A0A1Y2D0P1_9FUNG</name>
<dbReference type="EMBL" id="MCGO01000002">
    <property type="protein sequence ID" value="ORY52842.1"/>
    <property type="molecule type" value="Genomic_DNA"/>
</dbReference>
<feature type="compositionally biased region" description="Pro residues" evidence="1">
    <location>
        <begin position="239"/>
        <end position="251"/>
    </location>
</feature>
<keyword evidence="3" id="KW-1185">Reference proteome</keyword>
<feature type="region of interest" description="Disordered" evidence="1">
    <location>
        <begin position="50"/>
        <end position="81"/>
    </location>
</feature>
<gene>
    <name evidence="2" type="ORF">BCR33DRAFT_779231</name>
</gene>
<feature type="region of interest" description="Disordered" evidence="1">
    <location>
        <begin position="163"/>
        <end position="213"/>
    </location>
</feature>
<proteinExistence type="predicted"/>
<feature type="compositionally biased region" description="Polar residues" evidence="1">
    <location>
        <begin position="54"/>
        <end position="70"/>
    </location>
</feature>
<comment type="caution">
    <text evidence="2">The sequence shown here is derived from an EMBL/GenBank/DDBJ whole genome shotgun (WGS) entry which is preliminary data.</text>
</comment>
<feature type="region of interest" description="Disordered" evidence="1">
    <location>
        <begin position="235"/>
        <end position="269"/>
    </location>
</feature>
<dbReference type="Proteomes" id="UP000193642">
    <property type="component" value="Unassembled WGS sequence"/>
</dbReference>